<dbReference type="Proteomes" id="UP000364291">
    <property type="component" value="Unassembled WGS sequence"/>
</dbReference>
<protein>
    <submittedName>
        <fullName evidence="3">GTPase Era</fullName>
    </submittedName>
</protein>
<sequence>MAIDPNLVKAFGDVLRKHGVEVTKETVEKIKETLGYVPRIGVLGKTGVGKSALFNALFGHDVAEVSDVSACTRQPQQALLEMQGDLSGVFLLDLPGLGESAERDAEYSALYKSVLPELDLVLWVVKADDRALAADKAYYQSIVEPEIGRNATPFLVVVNQSDKLEPTDDWIRDERRPGPEQLANIEQKRTDVGALFNLPNAEVCTVSATRRWQLTELVDRMVEALPDRAKFGFVQGTEKQHVSENARQMGNESAVKTMLKAIGIAAGTALLAVLLGTLAARAADRD</sequence>
<dbReference type="RefSeq" id="WP_150728484.1">
    <property type="nucleotide sequence ID" value="NZ_CABPSX010000002.1"/>
</dbReference>
<dbReference type="InterPro" id="IPR006073">
    <property type="entry name" value="GTP-bd"/>
</dbReference>
<evidence type="ECO:0000313" key="3">
    <source>
        <dbReference type="EMBL" id="VVG70344.1"/>
    </source>
</evidence>
<keyword evidence="1" id="KW-1133">Transmembrane helix</keyword>
<dbReference type="Pfam" id="PF01926">
    <property type="entry name" value="MMR_HSR1"/>
    <property type="match status" value="1"/>
</dbReference>
<gene>
    <name evidence="3" type="primary">era</name>
    <name evidence="3" type="ORF">PAP18089_01304</name>
</gene>
<dbReference type="GO" id="GO:0030488">
    <property type="term" value="P:tRNA methylation"/>
    <property type="evidence" value="ECO:0007669"/>
    <property type="project" value="TreeGrafter"/>
</dbReference>
<keyword evidence="1" id="KW-0812">Transmembrane</keyword>
<name>A0A5E5P1X2_9BURK</name>
<feature type="domain" description="G" evidence="2">
    <location>
        <begin position="39"/>
        <end position="159"/>
    </location>
</feature>
<feature type="transmembrane region" description="Helical" evidence="1">
    <location>
        <begin position="258"/>
        <end position="280"/>
    </location>
</feature>
<dbReference type="PANTHER" id="PTHR42714:SF2">
    <property type="entry name" value="TRNA MODIFICATION GTPASE GTPBP3, MITOCHONDRIAL"/>
    <property type="match status" value="1"/>
</dbReference>
<organism evidence="3 4">
    <name type="scientific">Pandoraea apista</name>
    <dbReference type="NCBI Taxonomy" id="93218"/>
    <lineage>
        <taxon>Bacteria</taxon>
        <taxon>Pseudomonadati</taxon>
        <taxon>Pseudomonadota</taxon>
        <taxon>Betaproteobacteria</taxon>
        <taxon>Burkholderiales</taxon>
        <taxon>Burkholderiaceae</taxon>
        <taxon>Pandoraea</taxon>
    </lineage>
</organism>
<dbReference type="InterPro" id="IPR005225">
    <property type="entry name" value="Small_GTP-bd"/>
</dbReference>
<reference evidence="3 4" key="1">
    <citation type="submission" date="2019-08" db="EMBL/GenBank/DDBJ databases">
        <authorList>
            <person name="Peeters C."/>
        </authorList>
    </citation>
    <scope>NUCLEOTIDE SEQUENCE [LARGE SCALE GENOMIC DNA]</scope>
    <source>
        <strain evidence="3 4">LMG 18089</strain>
    </source>
</reference>
<proteinExistence type="predicted"/>
<dbReference type="Gene3D" id="3.40.50.300">
    <property type="entry name" value="P-loop containing nucleotide triphosphate hydrolases"/>
    <property type="match status" value="1"/>
</dbReference>
<dbReference type="AlphaFoldDB" id="A0A5E5P1X2"/>
<dbReference type="EMBL" id="CABPSX010000002">
    <property type="protein sequence ID" value="VVG70344.1"/>
    <property type="molecule type" value="Genomic_DNA"/>
</dbReference>
<evidence type="ECO:0000256" key="1">
    <source>
        <dbReference type="SAM" id="Phobius"/>
    </source>
</evidence>
<dbReference type="CDD" id="cd11383">
    <property type="entry name" value="YfjP"/>
    <property type="match status" value="1"/>
</dbReference>
<evidence type="ECO:0000313" key="4">
    <source>
        <dbReference type="Proteomes" id="UP000364291"/>
    </source>
</evidence>
<dbReference type="GO" id="GO:0002098">
    <property type="term" value="P:tRNA wobble uridine modification"/>
    <property type="evidence" value="ECO:0007669"/>
    <property type="project" value="TreeGrafter"/>
</dbReference>
<dbReference type="NCBIfam" id="TIGR00231">
    <property type="entry name" value="small_GTP"/>
    <property type="match status" value="1"/>
</dbReference>
<dbReference type="OrthoDB" id="9779790at2"/>
<dbReference type="GO" id="GO:0005525">
    <property type="term" value="F:GTP binding"/>
    <property type="evidence" value="ECO:0007669"/>
    <property type="project" value="InterPro"/>
</dbReference>
<evidence type="ECO:0000259" key="2">
    <source>
        <dbReference type="Pfam" id="PF01926"/>
    </source>
</evidence>
<dbReference type="SUPFAM" id="SSF52540">
    <property type="entry name" value="P-loop containing nucleoside triphosphate hydrolases"/>
    <property type="match status" value="1"/>
</dbReference>
<keyword evidence="1" id="KW-0472">Membrane</keyword>
<dbReference type="PANTHER" id="PTHR42714">
    <property type="entry name" value="TRNA MODIFICATION GTPASE GTPBP3"/>
    <property type="match status" value="1"/>
</dbReference>
<dbReference type="InterPro" id="IPR027417">
    <property type="entry name" value="P-loop_NTPase"/>
</dbReference>
<dbReference type="GO" id="GO:0005829">
    <property type="term" value="C:cytosol"/>
    <property type="evidence" value="ECO:0007669"/>
    <property type="project" value="TreeGrafter"/>
</dbReference>
<dbReference type="PRINTS" id="PR00326">
    <property type="entry name" value="GTP1OBG"/>
</dbReference>
<accession>A0A5E5P1X2</accession>